<evidence type="ECO:0000256" key="8">
    <source>
        <dbReference type="ARBA" id="ARBA00023136"/>
    </source>
</evidence>
<evidence type="ECO:0000256" key="7">
    <source>
        <dbReference type="ARBA" id="ARBA00022989"/>
    </source>
</evidence>
<protein>
    <recommendedName>
        <fullName evidence="10">Type II secretion system protein GspC N-terminal domain-containing protein</fullName>
    </recommendedName>
</protein>
<name>A0A2U3QIF3_9BACT</name>
<comment type="subcellular location">
    <subcellularLocation>
        <location evidence="1">Cell inner membrane</location>
    </subcellularLocation>
</comment>
<dbReference type="Gene3D" id="2.30.42.10">
    <property type="match status" value="1"/>
</dbReference>
<keyword evidence="2" id="KW-0813">Transport</keyword>
<keyword evidence="12" id="KW-1185">Reference proteome</keyword>
<evidence type="ECO:0000256" key="2">
    <source>
        <dbReference type="ARBA" id="ARBA00022448"/>
    </source>
</evidence>
<feature type="transmembrane region" description="Helical" evidence="9">
    <location>
        <begin position="15"/>
        <end position="34"/>
    </location>
</feature>
<evidence type="ECO:0000256" key="5">
    <source>
        <dbReference type="ARBA" id="ARBA00022692"/>
    </source>
</evidence>
<keyword evidence="3" id="KW-1003">Cell membrane</keyword>
<reference evidence="12" key="1">
    <citation type="submission" date="2018-03" db="EMBL/GenBank/DDBJ databases">
        <authorList>
            <person name="Zecchin S."/>
        </authorList>
    </citation>
    <scope>NUCLEOTIDE SEQUENCE [LARGE SCALE GENOMIC DNA]</scope>
</reference>
<dbReference type="SUPFAM" id="SSF50156">
    <property type="entry name" value="PDZ domain-like"/>
    <property type="match status" value="1"/>
</dbReference>
<keyword evidence="8 9" id="KW-0472">Membrane</keyword>
<dbReference type="AlphaFoldDB" id="A0A2U3QIF3"/>
<evidence type="ECO:0000256" key="3">
    <source>
        <dbReference type="ARBA" id="ARBA00022475"/>
    </source>
</evidence>
<feature type="domain" description="Type II secretion system protein GspC N-terminal" evidence="10">
    <location>
        <begin position="26"/>
        <end position="157"/>
    </location>
</feature>
<dbReference type="EMBL" id="OUUY01000092">
    <property type="protein sequence ID" value="SPQ01158.1"/>
    <property type="molecule type" value="Genomic_DNA"/>
</dbReference>
<evidence type="ECO:0000256" key="4">
    <source>
        <dbReference type="ARBA" id="ARBA00022519"/>
    </source>
</evidence>
<evidence type="ECO:0000313" key="11">
    <source>
        <dbReference type="EMBL" id="SPQ01158.1"/>
    </source>
</evidence>
<dbReference type="OrthoDB" id="341285at2"/>
<dbReference type="InterPro" id="IPR036034">
    <property type="entry name" value="PDZ_sf"/>
</dbReference>
<keyword evidence="5 9" id="KW-0812">Transmembrane</keyword>
<dbReference type="Pfam" id="PF11356">
    <property type="entry name" value="T2SSC"/>
    <property type="match status" value="1"/>
</dbReference>
<dbReference type="Gene3D" id="2.30.30.830">
    <property type="match status" value="1"/>
</dbReference>
<dbReference type="Proteomes" id="UP000245125">
    <property type="component" value="Unassembled WGS sequence"/>
</dbReference>
<evidence type="ECO:0000313" key="12">
    <source>
        <dbReference type="Proteomes" id="UP000245125"/>
    </source>
</evidence>
<evidence type="ECO:0000256" key="1">
    <source>
        <dbReference type="ARBA" id="ARBA00004533"/>
    </source>
</evidence>
<gene>
    <name evidence="11" type="ORF">NBG4_450005</name>
</gene>
<evidence type="ECO:0000256" key="6">
    <source>
        <dbReference type="ARBA" id="ARBA00022927"/>
    </source>
</evidence>
<keyword evidence="4" id="KW-0997">Cell inner membrane</keyword>
<dbReference type="GO" id="GO:0015031">
    <property type="term" value="P:protein transport"/>
    <property type="evidence" value="ECO:0007669"/>
    <property type="project" value="UniProtKB-KW"/>
</dbReference>
<proteinExistence type="predicted"/>
<organism evidence="11 12">
    <name type="scientific">Candidatus Sulfobium mesophilum</name>
    <dbReference type="NCBI Taxonomy" id="2016548"/>
    <lineage>
        <taxon>Bacteria</taxon>
        <taxon>Pseudomonadati</taxon>
        <taxon>Nitrospirota</taxon>
        <taxon>Nitrospiria</taxon>
        <taxon>Nitrospirales</taxon>
        <taxon>Nitrospiraceae</taxon>
        <taxon>Candidatus Sulfobium</taxon>
    </lineage>
</organism>
<evidence type="ECO:0000256" key="9">
    <source>
        <dbReference type="SAM" id="Phobius"/>
    </source>
</evidence>
<accession>A0A2U3QIF3</accession>
<keyword evidence="7 9" id="KW-1133">Transmembrane helix</keyword>
<dbReference type="InterPro" id="IPR024961">
    <property type="entry name" value="T2SS_GspC_N"/>
</dbReference>
<sequence>MDLHGLDRLLKNKSAIQAINATIGVLLLLAVLLFTRDLISLKFSPKGVALRSEKKALNLPVRQFMDYAGLMKNNPFGFPAGELKFLSASQGASISPSDLALIGTIAGAKDRSYAIFLDKSGKQSIFRTGDKVFGLGTLKEVGKDSVLILADGRDIKVPLSDIADIKEVKSGGTTASAFGKRTGESTYLVDPQRIQQALEKPDQLMTDARFIPNMIEGRQQGFVLRELKPGGIYASLGLQNGDVLLRINEYSISSPDTALQAITALKGIDRAQVDIIRNGAKTTMTYQIR</sequence>
<evidence type="ECO:0000259" key="10">
    <source>
        <dbReference type="Pfam" id="PF11356"/>
    </source>
</evidence>
<keyword evidence="6" id="KW-0653">Protein transport</keyword>
<dbReference type="GO" id="GO:0005886">
    <property type="term" value="C:plasma membrane"/>
    <property type="evidence" value="ECO:0007669"/>
    <property type="project" value="UniProtKB-SubCell"/>
</dbReference>